<protein>
    <submittedName>
        <fullName evidence="1">Uncharacterized protein</fullName>
    </submittedName>
</protein>
<accession>A0AAE3YW80</accession>
<evidence type="ECO:0000313" key="1">
    <source>
        <dbReference type="EMBL" id="MDR7279498.1"/>
    </source>
</evidence>
<gene>
    <name evidence="1" type="ORF">J2S41_006276</name>
</gene>
<evidence type="ECO:0000313" key="2">
    <source>
        <dbReference type="Proteomes" id="UP001183643"/>
    </source>
</evidence>
<keyword evidence="2" id="KW-1185">Reference proteome</keyword>
<dbReference type="EMBL" id="JAVDYB010000001">
    <property type="protein sequence ID" value="MDR7279498.1"/>
    <property type="molecule type" value="Genomic_DNA"/>
</dbReference>
<dbReference type="Proteomes" id="UP001183643">
    <property type="component" value="Unassembled WGS sequence"/>
</dbReference>
<sequence>MCVVMRTIYRLLGNSAHVQMHNHLSGTNSRRPLTEMYRSGAEVFHRCSSA</sequence>
<comment type="caution">
    <text evidence="1">The sequence shown here is derived from an EMBL/GenBank/DDBJ whole genome shotgun (WGS) entry which is preliminary data.</text>
</comment>
<organism evidence="1 2">
    <name type="scientific">Catenuloplanes atrovinosus</name>
    <dbReference type="NCBI Taxonomy" id="137266"/>
    <lineage>
        <taxon>Bacteria</taxon>
        <taxon>Bacillati</taxon>
        <taxon>Actinomycetota</taxon>
        <taxon>Actinomycetes</taxon>
        <taxon>Micromonosporales</taxon>
        <taxon>Micromonosporaceae</taxon>
        <taxon>Catenuloplanes</taxon>
    </lineage>
</organism>
<reference evidence="1" key="1">
    <citation type="submission" date="2023-07" db="EMBL/GenBank/DDBJ databases">
        <title>Sequencing the genomes of 1000 actinobacteria strains.</title>
        <authorList>
            <person name="Klenk H.-P."/>
        </authorList>
    </citation>
    <scope>NUCLEOTIDE SEQUENCE</scope>
    <source>
        <strain evidence="1">DSM 44707</strain>
    </source>
</reference>
<dbReference type="AlphaFoldDB" id="A0AAE3YW80"/>
<proteinExistence type="predicted"/>
<name>A0AAE3YW80_9ACTN</name>